<dbReference type="RefSeq" id="XP_038733090.1">
    <property type="nucleotide sequence ID" value="XM_038875753.1"/>
</dbReference>
<evidence type="ECO:0000313" key="2">
    <source>
        <dbReference type="Proteomes" id="UP000710849"/>
    </source>
</evidence>
<dbReference type="AlphaFoldDB" id="A0A9P5IMD8"/>
<gene>
    <name evidence="1" type="ORF">EAE97_005241</name>
</gene>
<proteinExistence type="predicted"/>
<name>A0A9P5IMD8_9HELO</name>
<dbReference type="GeneID" id="62148830"/>
<accession>A0A9P5IMD8</accession>
<dbReference type="Proteomes" id="UP000710849">
    <property type="component" value="Unassembled WGS sequence"/>
</dbReference>
<protein>
    <submittedName>
        <fullName evidence="1">Uncharacterized protein</fullName>
    </submittedName>
</protein>
<dbReference type="EMBL" id="RCSW01000009">
    <property type="protein sequence ID" value="KAF7944608.1"/>
    <property type="molecule type" value="Genomic_DNA"/>
</dbReference>
<keyword evidence="2" id="KW-1185">Reference proteome</keyword>
<organism evidence="1 2">
    <name type="scientific">Botrytis byssoidea</name>
    <dbReference type="NCBI Taxonomy" id="139641"/>
    <lineage>
        <taxon>Eukaryota</taxon>
        <taxon>Fungi</taxon>
        <taxon>Dikarya</taxon>
        <taxon>Ascomycota</taxon>
        <taxon>Pezizomycotina</taxon>
        <taxon>Leotiomycetes</taxon>
        <taxon>Helotiales</taxon>
        <taxon>Sclerotiniaceae</taxon>
        <taxon>Botrytis</taxon>
    </lineage>
</organism>
<comment type="caution">
    <text evidence="1">The sequence shown here is derived from an EMBL/GenBank/DDBJ whole genome shotgun (WGS) entry which is preliminary data.</text>
</comment>
<reference evidence="1 2" key="1">
    <citation type="journal article" date="2020" name="Genome Biol. Evol.">
        <title>Comparative genomics of Sclerotiniaceae.</title>
        <authorList>
            <person name="Valero Jimenez C.A."/>
            <person name="Steentjes M."/>
            <person name="Scholten O.E."/>
            <person name="Van Kan J.A.L."/>
        </authorList>
    </citation>
    <scope>NUCLEOTIDE SEQUENCE [LARGE SCALE GENOMIC DNA]</scope>
    <source>
        <strain evidence="1 2">MUCL 94</strain>
    </source>
</reference>
<evidence type="ECO:0000313" key="1">
    <source>
        <dbReference type="EMBL" id="KAF7944608.1"/>
    </source>
</evidence>
<sequence length="100" mass="11251">MQRNARFGFMRYSQGNGPGPAVGHRDPASRHHCHIRLVLVTIEDLMAMNYKIQITTLENYVLGANKKMGLKIYQSIISAIDLSNLHQIYVQLGCGTIHTI</sequence>